<dbReference type="InterPro" id="IPR013210">
    <property type="entry name" value="LRR_N_plant-typ"/>
</dbReference>
<evidence type="ECO:0000256" key="3">
    <source>
        <dbReference type="ARBA" id="ARBA00022614"/>
    </source>
</evidence>
<dbReference type="Pfam" id="PF00560">
    <property type="entry name" value="LRR_1"/>
    <property type="match status" value="2"/>
</dbReference>
<dbReference type="InterPro" id="IPR032675">
    <property type="entry name" value="LRR_dom_sf"/>
</dbReference>
<organism evidence="11 12">
    <name type="scientific">Ilex paraguariensis</name>
    <name type="common">yerba mate</name>
    <dbReference type="NCBI Taxonomy" id="185542"/>
    <lineage>
        <taxon>Eukaryota</taxon>
        <taxon>Viridiplantae</taxon>
        <taxon>Streptophyta</taxon>
        <taxon>Embryophyta</taxon>
        <taxon>Tracheophyta</taxon>
        <taxon>Spermatophyta</taxon>
        <taxon>Magnoliopsida</taxon>
        <taxon>eudicotyledons</taxon>
        <taxon>Gunneridae</taxon>
        <taxon>Pentapetalae</taxon>
        <taxon>asterids</taxon>
        <taxon>campanulids</taxon>
        <taxon>Aquifoliales</taxon>
        <taxon>Aquifoliaceae</taxon>
        <taxon>Ilex</taxon>
    </lineage>
</organism>
<name>A0ABC8UT83_9AQUA</name>
<dbReference type="Pfam" id="PF08263">
    <property type="entry name" value="LRRNT_2"/>
    <property type="match status" value="1"/>
</dbReference>
<proteinExistence type="inferred from homology"/>
<keyword evidence="9" id="KW-0325">Glycoprotein</keyword>
<evidence type="ECO:0000313" key="12">
    <source>
        <dbReference type="Proteomes" id="UP001642360"/>
    </source>
</evidence>
<dbReference type="InterPro" id="IPR053211">
    <property type="entry name" value="DNA_repair-toleration"/>
</dbReference>
<keyword evidence="12" id="KW-1185">Reference proteome</keyword>
<evidence type="ECO:0000256" key="1">
    <source>
        <dbReference type="ARBA" id="ARBA00004479"/>
    </source>
</evidence>
<dbReference type="PANTHER" id="PTHR48060">
    <property type="entry name" value="DNA DAMAGE-REPAIR/TOLERATION PROTEIN DRT100"/>
    <property type="match status" value="1"/>
</dbReference>
<dbReference type="SUPFAM" id="SSF52058">
    <property type="entry name" value="L domain-like"/>
    <property type="match status" value="1"/>
</dbReference>
<keyword evidence="8" id="KW-0472">Membrane</keyword>
<feature type="domain" description="Leucine-rich repeat-containing N-terminal plant-type" evidence="10">
    <location>
        <begin position="40"/>
        <end position="78"/>
    </location>
</feature>
<evidence type="ECO:0000313" key="11">
    <source>
        <dbReference type="EMBL" id="CAK9184276.1"/>
    </source>
</evidence>
<accession>A0ABC8UT83</accession>
<reference evidence="11 12" key="1">
    <citation type="submission" date="2024-02" db="EMBL/GenBank/DDBJ databases">
        <authorList>
            <person name="Vignale AGUSTIN F."/>
            <person name="Sosa J E."/>
            <person name="Modenutti C."/>
        </authorList>
    </citation>
    <scope>NUCLEOTIDE SEQUENCE [LARGE SCALE GENOMIC DNA]</scope>
</reference>
<keyword evidence="3" id="KW-0433">Leucine-rich repeat</keyword>
<evidence type="ECO:0000259" key="10">
    <source>
        <dbReference type="Pfam" id="PF08263"/>
    </source>
</evidence>
<dbReference type="AlphaFoldDB" id="A0ABC8UT83"/>
<comment type="subcellular location">
    <subcellularLocation>
        <location evidence="1">Membrane</location>
        <topology evidence="1">Single-pass type I membrane protein</topology>
    </subcellularLocation>
</comment>
<comment type="caution">
    <text evidence="11">The sequence shown here is derived from an EMBL/GenBank/DDBJ whole genome shotgun (WGS) entry which is preliminary data.</text>
</comment>
<keyword evidence="4" id="KW-0812">Transmembrane</keyword>
<keyword evidence="5" id="KW-0732">Signal</keyword>
<protein>
    <recommendedName>
        <fullName evidence="10">Leucine-rich repeat-containing N-terminal plant-type domain-containing protein</fullName>
    </recommendedName>
</protein>
<keyword evidence="6" id="KW-0677">Repeat</keyword>
<dbReference type="Gene3D" id="3.80.10.10">
    <property type="entry name" value="Ribonuclease Inhibitor"/>
    <property type="match status" value="1"/>
</dbReference>
<sequence length="192" mass="21387">MAFTLESFMLIFQLTFHVILLLSLDLFAPIPVSATILGNETDKLALIEFKSKISDDPFGVLATWNESFPFCQWVGVACGLKHQRVVSLLLYSQKLIGTISPHIGNLSFPQSFNLGDNSFHGKIPPELGRLIRLRQLNLSSNLLQGEIPPNLSRCSKLMDLTINNNQLKGQVPFEIGSLSELEVISIHRNNLT</sequence>
<dbReference type="InterPro" id="IPR001611">
    <property type="entry name" value="Leu-rich_rpt"/>
</dbReference>
<evidence type="ECO:0000256" key="6">
    <source>
        <dbReference type="ARBA" id="ARBA00022737"/>
    </source>
</evidence>
<evidence type="ECO:0000256" key="4">
    <source>
        <dbReference type="ARBA" id="ARBA00022692"/>
    </source>
</evidence>
<keyword evidence="7" id="KW-1133">Transmembrane helix</keyword>
<dbReference type="FunFam" id="3.80.10.10:FF:000275">
    <property type="entry name" value="Leucine-rich repeat receptor-like protein kinase"/>
    <property type="match status" value="1"/>
</dbReference>
<evidence type="ECO:0000256" key="5">
    <source>
        <dbReference type="ARBA" id="ARBA00022729"/>
    </source>
</evidence>
<dbReference type="Proteomes" id="UP001642360">
    <property type="component" value="Unassembled WGS sequence"/>
</dbReference>
<dbReference type="PANTHER" id="PTHR48060:SF21">
    <property type="entry name" value="L DOMAIN-LIKE PROTEIN"/>
    <property type="match status" value="1"/>
</dbReference>
<evidence type="ECO:0000256" key="7">
    <source>
        <dbReference type="ARBA" id="ARBA00022989"/>
    </source>
</evidence>
<dbReference type="EMBL" id="CAUOFW020008913">
    <property type="protein sequence ID" value="CAK9184276.1"/>
    <property type="molecule type" value="Genomic_DNA"/>
</dbReference>
<evidence type="ECO:0000256" key="2">
    <source>
        <dbReference type="ARBA" id="ARBA00009592"/>
    </source>
</evidence>
<evidence type="ECO:0000256" key="9">
    <source>
        <dbReference type="ARBA" id="ARBA00023180"/>
    </source>
</evidence>
<evidence type="ECO:0000256" key="8">
    <source>
        <dbReference type="ARBA" id="ARBA00023136"/>
    </source>
</evidence>
<dbReference type="GO" id="GO:0016020">
    <property type="term" value="C:membrane"/>
    <property type="evidence" value="ECO:0007669"/>
    <property type="project" value="UniProtKB-SubCell"/>
</dbReference>
<comment type="similarity">
    <text evidence="2">Belongs to the RLP family.</text>
</comment>
<gene>
    <name evidence="11" type="ORF">ILEXP_LOCUS54579</name>
</gene>